<evidence type="ECO:0000313" key="3">
    <source>
        <dbReference type="Proteomes" id="UP000712600"/>
    </source>
</evidence>
<accession>A0A8S9SCF1</accession>
<name>A0A8S9SCF1_BRACR</name>
<organism evidence="2 3">
    <name type="scientific">Brassica cretica</name>
    <name type="common">Mustard</name>
    <dbReference type="NCBI Taxonomy" id="69181"/>
    <lineage>
        <taxon>Eukaryota</taxon>
        <taxon>Viridiplantae</taxon>
        <taxon>Streptophyta</taxon>
        <taxon>Embryophyta</taxon>
        <taxon>Tracheophyta</taxon>
        <taxon>Spermatophyta</taxon>
        <taxon>Magnoliopsida</taxon>
        <taxon>eudicotyledons</taxon>
        <taxon>Gunneridae</taxon>
        <taxon>Pentapetalae</taxon>
        <taxon>rosids</taxon>
        <taxon>malvids</taxon>
        <taxon>Brassicales</taxon>
        <taxon>Brassicaceae</taxon>
        <taxon>Brassiceae</taxon>
        <taxon>Brassica</taxon>
    </lineage>
</organism>
<comment type="caution">
    <text evidence="2">The sequence shown here is derived from an EMBL/GenBank/DDBJ whole genome shotgun (WGS) entry which is preliminary data.</text>
</comment>
<sequence>MEMPLQGTSMHGGLRSQDKGDATTRDKHLADATPKCFRDKFYQLARNSLAKLDSLLDSRLSRKGEIESETNSIDRAIANLTYNKMESNISNLHLLERVQ</sequence>
<gene>
    <name evidence="2" type="ORF">F2Q69_00038652</name>
</gene>
<feature type="region of interest" description="Disordered" evidence="1">
    <location>
        <begin position="1"/>
        <end position="29"/>
    </location>
</feature>
<proteinExistence type="predicted"/>
<protein>
    <submittedName>
        <fullName evidence="2">Uncharacterized protein</fullName>
    </submittedName>
</protein>
<evidence type="ECO:0000256" key="1">
    <source>
        <dbReference type="SAM" id="MobiDB-lite"/>
    </source>
</evidence>
<dbReference type="Proteomes" id="UP000712600">
    <property type="component" value="Unassembled WGS sequence"/>
</dbReference>
<evidence type="ECO:0000313" key="2">
    <source>
        <dbReference type="EMBL" id="KAF3599522.1"/>
    </source>
</evidence>
<dbReference type="EMBL" id="QGKX02000004">
    <property type="protein sequence ID" value="KAF3599522.1"/>
    <property type="molecule type" value="Genomic_DNA"/>
</dbReference>
<dbReference type="AlphaFoldDB" id="A0A8S9SCF1"/>
<feature type="compositionally biased region" description="Basic and acidic residues" evidence="1">
    <location>
        <begin position="16"/>
        <end position="29"/>
    </location>
</feature>
<reference evidence="2" key="1">
    <citation type="submission" date="2019-12" db="EMBL/GenBank/DDBJ databases">
        <title>Genome sequencing and annotation of Brassica cretica.</title>
        <authorList>
            <person name="Studholme D.J."/>
            <person name="Sarris P."/>
        </authorList>
    </citation>
    <scope>NUCLEOTIDE SEQUENCE</scope>
    <source>
        <strain evidence="2">PFS-109/04</strain>
        <tissue evidence="2">Leaf</tissue>
    </source>
</reference>